<dbReference type="Gene3D" id="2.120.10.80">
    <property type="entry name" value="Kelch-type beta propeller"/>
    <property type="match status" value="1"/>
</dbReference>
<keyword evidence="5" id="KW-1185">Reference proteome</keyword>
<dbReference type="KEGG" id="aten:116294910"/>
<evidence type="ECO:0000256" key="1">
    <source>
        <dbReference type="ARBA" id="ARBA00022441"/>
    </source>
</evidence>
<dbReference type="InterPro" id="IPR011333">
    <property type="entry name" value="SKP1/BTB/POZ_sf"/>
</dbReference>
<dbReference type="PANTHER" id="PTHR45632:SF30">
    <property type="entry name" value="BTB DOMAIN-CONTAINING PROTEIN"/>
    <property type="match status" value="1"/>
</dbReference>
<dbReference type="InterPro" id="IPR015915">
    <property type="entry name" value="Kelch-typ_b-propeller"/>
</dbReference>
<dbReference type="OrthoDB" id="10027872at2759"/>
<dbReference type="InterPro" id="IPR000210">
    <property type="entry name" value="BTB/POZ_dom"/>
</dbReference>
<feature type="region of interest" description="Disordered" evidence="3">
    <location>
        <begin position="613"/>
        <end position="641"/>
    </location>
</feature>
<dbReference type="SMART" id="SM00875">
    <property type="entry name" value="BACK"/>
    <property type="match status" value="1"/>
</dbReference>
<dbReference type="PANTHER" id="PTHR45632">
    <property type="entry name" value="LD33804P"/>
    <property type="match status" value="1"/>
</dbReference>
<feature type="domain" description="BTB" evidence="4">
    <location>
        <begin position="52"/>
        <end position="119"/>
    </location>
</feature>
<dbReference type="SUPFAM" id="SSF117281">
    <property type="entry name" value="Kelch motif"/>
    <property type="match status" value="1"/>
</dbReference>
<evidence type="ECO:0000313" key="5">
    <source>
        <dbReference type="Proteomes" id="UP000515163"/>
    </source>
</evidence>
<evidence type="ECO:0000313" key="6">
    <source>
        <dbReference type="RefSeq" id="XP_031558459.1"/>
    </source>
</evidence>
<keyword evidence="2" id="KW-0677">Repeat</keyword>
<evidence type="ECO:0000256" key="3">
    <source>
        <dbReference type="SAM" id="MobiDB-lite"/>
    </source>
</evidence>
<reference evidence="6" key="1">
    <citation type="submission" date="2025-08" db="UniProtKB">
        <authorList>
            <consortium name="RefSeq"/>
        </authorList>
    </citation>
    <scope>IDENTIFICATION</scope>
    <source>
        <tissue evidence="6">Tentacle</tissue>
    </source>
</reference>
<dbReference type="RefSeq" id="XP_031558459.1">
    <property type="nucleotide sequence ID" value="XM_031702599.1"/>
</dbReference>
<sequence>MENIDEAFARLDKEKLLEVTYLSAGCRIFRGDKQNFLSFLNTLRKQGDSGFCDVVLEVDGQSFPAHRCVLAANSQFFYTMFTSGMRDSKEKHIKLCSLSSSALSTILDFFYTREIAINRDNAEDLLEAASFLLLNHVKSACALIISNNLSISNCFSTRRLADKYSLDELKKKSDTFMKENFQRAKQESDFLILSCAELYELISSDGLRVEKEEEVFESLLKWVRHDPANRAKDLSSLLPCLRFGSLSLAFLEEQIQKESLLQECSFCQNFLKQQRRRRRSARAKREVAAKERPSAKIHNVVVGVGRGNLHTSFCFNVEEDVMYRLPEPPSPTFQLGITVIGRDLYSVSRDRHDWDESTTRLMMYSLGQTHKTVHYWYEKNGDIQSPSVCLGKTHVVSLKGKLYTLGGCSAFVERRAVVQCYDPVENAWKTMAQLLTPRCMLGVVTTEFHLYAIGGKTSHTINAPEKLVERYDPEANYWTPVAPMNTSRASPKVIATSENIFVIGGLHLGPEVTCEVYKEVSDQWSNIASLPSFSTPKLTFTLNQEVYVLNSSETWRYEKKKNSWKKSQSFKSLREGFEDFSVAQLQLPKFCFEHYTRIAPQNLASFGRSFYDCSSDDEDEEEEESDYHPWFFWGEDSSGSD</sequence>
<name>A0A6P8HQ13_ACTTE</name>
<dbReference type="Gene3D" id="3.30.710.10">
    <property type="entry name" value="Potassium Channel Kv1.1, Chain A"/>
    <property type="match status" value="1"/>
</dbReference>
<dbReference type="SMART" id="SM00612">
    <property type="entry name" value="Kelch"/>
    <property type="match status" value="3"/>
</dbReference>
<dbReference type="PIRSF" id="PIRSF037037">
    <property type="entry name" value="Kelch-like_protein_gigaxonin"/>
    <property type="match status" value="1"/>
</dbReference>
<keyword evidence="1" id="KW-0880">Kelch repeat</keyword>
<dbReference type="PROSITE" id="PS50097">
    <property type="entry name" value="BTB"/>
    <property type="match status" value="1"/>
</dbReference>
<proteinExistence type="predicted"/>
<protein>
    <submittedName>
        <fullName evidence="6">Kelch-like protein 12</fullName>
    </submittedName>
</protein>
<gene>
    <name evidence="6" type="primary">LOC116294910</name>
</gene>
<dbReference type="Pfam" id="PF07707">
    <property type="entry name" value="BACK"/>
    <property type="match status" value="1"/>
</dbReference>
<dbReference type="SMART" id="SM00225">
    <property type="entry name" value="BTB"/>
    <property type="match status" value="1"/>
</dbReference>
<dbReference type="AlphaFoldDB" id="A0A6P8HQ13"/>
<dbReference type="FunFam" id="1.25.40.420:FF:000001">
    <property type="entry name" value="Kelch-like family member 12"/>
    <property type="match status" value="1"/>
</dbReference>
<dbReference type="InterPro" id="IPR017096">
    <property type="entry name" value="BTB-kelch_protein"/>
</dbReference>
<evidence type="ECO:0000256" key="2">
    <source>
        <dbReference type="ARBA" id="ARBA00022737"/>
    </source>
</evidence>
<dbReference type="GeneID" id="116294910"/>
<dbReference type="Proteomes" id="UP000515163">
    <property type="component" value="Unplaced"/>
</dbReference>
<evidence type="ECO:0000259" key="4">
    <source>
        <dbReference type="PROSITE" id="PS50097"/>
    </source>
</evidence>
<feature type="compositionally biased region" description="Acidic residues" evidence="3">
    <location>
        <begin position="614"/>
        <end position="625"/>
    </location>
</feature>
<dbReference type="SUPFAM" id="SSF54695">
    <property type="entry name" value="POZ domain"/>
    <property type="match status" value="1"/>
</dbReference>
<dbReference type="InParanoid" id="A0A6P8HQ13"/>
<dbReference type="Pfam" id="PF00651">
    <property type="entry name" value="BTB"/>
    <property type="match status" value="1"/>
</dbReference>
<dbReference type="InterPro" id="IPR011705">
    <property type="entry name" value="BACK"/>
</dbReference>
<organism evidence="5 6">
    <name type="scientific">Actinia tenebrosa</name>
    <name type="common">Australian red waratah sea anemone</name>
    <dbReference type="NCBI Taxonomy" id="6105"/>
    <lineage>
        <taxon>Eukaryota</taxon>
        <taxon>Metazoa</taxon>
        <taxon>Cnidaria</taxon>
        <taxon>Anthozoa</taxon>
        <taxon>Hexacorallia</taxon>
        <taxon>Actiniaria</taxon>
        <taxon>Actiniidae</taxon>
        <taxon>Actinia</taxon>
    </lineage>
</organism>
<dbReference type="Pfam" id="PF01344">
    <property type="entry name" value="Kelch_1"/>
    <property type="match status" value="2"/>
</dbReference>
<dbReference type="InterPro" id="IPR006652">
    <property type="entry name" value="Kelch_1"/>
</dbReference>
<dbReference type="Gene3D" id="1.25.40.420">
    <property type="match status" value="1"/>
</dbReference>
<accession>A0A6P8HQ13</accession>